<dbReference type="Proteomes" id="UP000214646">
    <property type="component" value="Unassembled WGS sequence"/>
</dbReference>
<protein>
    <submittedName>
        <fullName evidence="1">Uncharacterized protein</fullName>
    </submittedName>
</protein>
<evidence type="ECO:0000313" key="2">
    <source>
        <dbReference type="Proteomes" id="UP000214646"/>
    </source>
</evidence>
<keyword evidence="2" id="KW-1185">Reference proteome</keyword>
<dbReference type="AlphaFoldDB" id="A0A225D231"/>
<proteinExistence type="predicted"/>
<evidence type="ECO:0000313" key="1">
    <source>
        <dbReference type="EMBL" id="OWK35660.1"/>
    </source>
</evidence>
<accession>A0A225D231</accession>
<organism evidence="1 2">
    <name type="scientific">Fimbriiglobus ruber</name>
    <dbReference type="NCBI Taxonomy" id="1908690"/>
    <lineage>
        <taxon>Bacteria</taxon>
        <taxon>Pseudomonadati</taxon>
        <taxon>Planctomycetota</taxon>
        <taxon>Planctomycetia</taxon>
        <taxon>Gemmatales</taxon>
        <taxon>Gemmataceae</taxon>
        <taxon>Fimbriiglobus</taxon>
    </lineage>
</organism>
<sequence>MPSWQGDGKGNVVANFGTWDGAMITQWANWFVSAGITGTNVFTAFKLKKLLRGVTLSDNGPSIGAGLTGALGLANYITYAFECAYNPKEFTSYKIGNGLLLGSNALQLLRILPPITPWTKFAHCAKLGGDFVCDFLGAALRCYGAIPASGFEKMKPA</sequence>
<name>A0A225D231_9BACT</name>
<gene>
    <name evidence="1" type="ORF">FRUB_08223</name>
</gene>
<comment type="caution">
    <text evidence="1">The sequence shown here is derived from an EMBL/GenBank/DDBJ whole genome shotgun (WGS) entry which is preliminary data.</text>
</comment>
<dbReference type="EMBL" id="NIDE01000017">
    <property type="protein sequence ID" value="OWK35660.1"/>
    <property type="molecule type" value="Genomic_DNA"/>
</dbReference>
<reference evidence="2" key="1">
    <citation type="submission" date="2017-06" db="EMBL/GenBank/DDBJ databases">
        <title>Genome analysis of Fimbriiglobus ruber SP5, the first member of the order Planctomycetales with confirmed chitinolytic capability.</title>
        <authorList>
            <person name="Ravin N.V."/>
            <person name="Rakitin A.L."/>
            <person name="Ivanova A.A."/>
            <person name="Beletsky A.V."/>
            <person name="Kulichevskaya I.S."/>
            <person name="Mardanov A.V."/>
            <person name="Dedysh S.N."/>
        </authorList>
    </citation>
    <scope>NUCLEOTIDE SEQUENCE [LARGE SCALE GENOMIC DNA]</scope>
    <source>
        <strain evidence="2">SP5</strain>
    </source>
</reference>